<dbReference type="InterPro" id="IPR017930">
    <property type="entry name" value="Myb_dom"/>
</dbReference>
<dbReference type="InterPro" id="IPR001005">
    <property type="entry name" value="SANT/Myb"/>
</dbReference>
<evidence type="ECO:0000313" key="5">
    <source>
        <dbReference type="Proteomes" id="UP000655225"/>
    </source>
</evidence>
<dbReference type="PROSITE" id="PS50090">
    <property type="entry name" value="MYB_LIKE"/>
    <property type="match status" value="1"/>
</dbReference>
<gene>
    <name evidence="4" type="ORF">HHK36_010579</name>
</gene>
<dbReference type="Pfam" id="PF00249">
    <property type="entry name" value="Myb_DNA-binding"/>
    <property type="match status" value="1"/>
</dbReference>
<evidence type="ECO:0000256" key="1">
    <source>
        <dbReference type="SAM" id="MobiDB-lite"/>
    </source>
</evidence>
<keyword evidence="5" id="KW-1185">Reference proteome</keyword>
<reference evidence="4 5" key="1">
    <citation type="submission" date="2020-04" db="EMBL/GenBank/DDBJ databases">
        <title>Plant Genome Project.</title>
        <authorList>
            <person name="Zhang R.-G."/>
        </authorList>
    </citation>
    <scope>NUCLEOTIDE SEQUENCE [LARGE SCALE GENOMIC DNA]</scope>
    <source>
        <strain evidence="4">YNK0</strain>
        <tissue evidence="4">Leaf</tissue>
    </source>
</reference>
<sequence length="509" mass="57689">MDVDTARWILEFLLRQPVDDYVVNGLLSVLPLPNNDLRLKKTILLRRLSSEISNGSVSEKILELLEMIEELDYRAGIAVLESMKAAYCAVAVDCTVKLFRENSDKHGKYFDAVKRIWRGRIHVMERSEGAGLSSDKLKDSREEMEAAVWDTNVCENVLMRDTQNDALKLVRICIAETWENMGPSFLELAARTMDQTATEVQDLDNLLIDGQVGERAAGSPNDRQDLDVPNRIVSGDTSSDMDICSLMENNKENMIQSSELDKHVPAQGRCFLEGEMPVTSKEAEIHHAGNLGVGTSYNKYDCLPSPEINKLQEALKSSSLELRAMVKDPLPDALRVAETLLSDTTRENMNHGSSEDNQNREDADVANTSVDEGVEAIQVNESNLGNQCYRHLNNTSRPGLMERNSTARTFEWDDSIEASSEGSPNCSEKLHLPSSKKRAVSHLKKYEFGKFVRRRTIKKWSSLEEDTLRTAVQKYGKGNWKLILNCFREIFEERTEVDLKDKWRNMIRY</sequence>
<dbReference type="InterPro" id="IPR009057">
    <property type="entry name" value="Homeodomain-like_sf"/>
</dbReference>
<organism evidence="4 5">
    <name type="scientific">Tetracentron sinense</name>
    <name type="common">Spur-leaf</name>
    <dbReference type="NCBI Taxonomy" id="13715"/>
    <lineage>
        <taxon>Eukaryota</taxon>
        <taxon>Viridiplantae</taxon>
        <taxon>Streptophyta</taxon>
        <taxon>Embryophyta</taxon>
        <taxon>Tracheophyta</taxon>
        <taxon>Spermatophyta</taxon>
        <taxon>Magnoliopsida</taxon>
        <taxon>Trochodendrales</taxon>
        <taxon>Trochodendraceae</taxon>
        <taxon>Tetracentron</taxon>
    </lineage>
</organism>
<dbReference type="SMART" id="SM00717">
    <property type="entry name" value="SANT"/>
    <property type="match status" value="1"/>
</dbReference>
<comment type="caution">
    <text evidence="4">The sequence shown here is derived from an EMBL/GenBank/DDBJ whole genome shotgun (WGS) entry which is preliminary data.</text>
</comment>
<dbReference type="EMBL" id="JABCRI010000007">
    <property type="protein sequence ID" value="KAF8402494.1"/>
    <property type="molecule type" value="Genomic_DNA"/>
</dbReference>
<dbReference type="PANTHER" id="PTHR46993:SF6">
    <property type="entry name" value="MYB TRANSCRIPTION FACTOR"/>
    <property type="match status" value="1"/>
</dbReference>
<name>A0A834Z7P3_TETSI</name>
<evidence type="ECO:0000313" key="4">
    <source>
        <dbReference type="EMBL" id="KAF8402494.1"/>
    </source>
</evidence>
<dbReference type="AlphaFoldDB" id="A0A834Z7P3"/>
<dbReference type="SUPFAM" id="SSF46689">
    <property type="entry name" value="Homeodomain-like"/>
    <property type="match status" value="1"/>
</dbReference>
<feature type="domain" description="HTH myb-type" evidence="3">
    <location>
        <begin position="459"/>
        <end position="509"/>
    </location>
</feature>
<protein>
    <submittedName>
        <fullName evidence="4">Uncharacterized protein</fullName>
    </submittedName>
</protein>
<feature type="compositionally biased region" description="Basic and acidic residues" evidence="1">
    <location>
        <begin position="344"/>
        <end position="363"/>
    </location>
</feature>
<dbReference type="PROSITE" id="PS51294">
    <property type="entry name" value="HTH_MYB"/>
    <property type="match status" value="1"/>
</dbReference>
<accession>A0A834Z7P3</accession>
<dbReference type="Proteomes" id="UP000655225">
    <property type="component" value="Unassembled WGS sequence"/>
</dbReference>
<dbReference type="PANTHER" id="PTHR46993">
    <property type="entry name" value="MYB TRANSCRIPTION FACTOR"/>
    <property type="match status" value="1"/>
</dbReference>
<proteinExistence type="predicted"/>
<feature type="domain" description="Myb-like" evidence="2">
    <location>
        <begin position="459"/>
        <end position="507"/>
    </location>
</feature>
<evidence type="ECO:0000259" key="2">
    <source>
        <dbReference type="PROSITE" id="PS50090"/>
    </source>
</evidence>
<dbReference type="CDD" id="cd11660">
    <property type="entry name" value="SANT_TRF"/>
    <property type="match status" value="1"/>
</dbReference>
<dbReference type="OrthoDB" id="608866at2759"/>
<dbReference type="Gene3D" id="1.10.246.220">
    <property type="match status" value="1"/>
</dbReference>
<dbReference type="OMA" id="RDNMGHQ"/>
<evidence type="ECO:0000259" key="3">
    <source>
        <dbReference type="PROSITE" id="PS51294"/>
    </source>
</evidence>
<feature type="region of interest" description="Disordered" evidence="1">
    <location>
        <begin position="342"/>
        <end position="363"/>
    </location>
</feature>